<reference evidence="3" key="1">
    <citation type="journal article" date="2020" name="Fungal Divers.">
        <title>Resolving the Mortierellaceae phylogeny through synthesis of multi-gene phylogenetics and phylogenomics.</title>
        <authorList>
            <person name="Vandepol N."/>
            <person name="Liber J."/>
            <person name="Desiro A."/>
            <person name="Na H."/>
            <person name="Kennedy M."/>
            <person name="Barry K."/>
            <person name="Grigoriev I.V."/>
            <person name="Miller A.N."/>
            <person name="O'Donnell K."/>
            <person name="Stajich J.E."/>
            <person name="Bonito G."/>
        </authorList>
    </citation>
    <scope>NUCLEOTIDE SEQUENCE</scope>
    <source>
        <strain evidence="3">MES-2147</strain>
    </source>
</reference>
<dbReference type="InterPro" id="IPR003018">
    <property type="entry name" value="GAF"/>
</dbReference>
<dbReference type="AlphaFoldDB" id="A0A9P6MEB6"/>
<dbReference type="OrthoDB" id="21225at2759"/>
<dbReference type="PANTHER" id="PTHR43102:SF2">
    <property type="entry name" value="GAF DOMAIN-CONTAINING PROTEIN"/>
    <property type="match status" value="1"/>
</dbReference>
<feature type="region of interest" description="Disordered" evidence="1">
    <location>
        <begin position="14"/>
        <end position="35"/>
    </location>
</feature>
<dbReference type="Proteomes" id="UP000749646">
    <property type="component" value="Unassembled WGS sequence"/>
</dbReference>
<protein>
    <submittedName>
        <fullName evidence="3">His Kinase A domain containing protein</fullName>
    </submittedName>
</protein>
<comment type="caution">
    <text evidence="3">The sequence shown here is derived from an EMBL/GenBank/DDBJ whole genome shotgun (WGS) entry which is preliminary data.</text>
</comment>
<sequence>LGLAAISIPGKAFSRTNKAGNESSPDQLKVNEPRTRRISDAGLSISSSKFAATGLAEKLTGFAQTVRGLSRSSFNHPPGQASPTMTIGSVCSTPTTPGFSPQCSIDFGRGVVNQKTHSRNVSLNKQYDSWDDFILQYRQGQFPSDFAITRPRTETPFPPTPPYAASPLEFHNYLVPPLPLNEERRLRALHSFQILQTGIDPNFERIVHLVATVMGVAACVITLVDDVRVSIKAQHPPGNGEHPRHESLCAHAVLRLPEDPMIVLDTKSDWRFKGLPVVTAEESVRFYAGAPLTTSEGLNIGVLCLVDMEPRISFSEKERRLLTDFAAVVMREMELWNDQVQLCIRNRMMRDVTRWVRGCLDMARPETPTGLASALAHIPIGEQSTLLPGNPLHDKAFPAACTMIQATLNVDAVYLVQASPCQSVIPCTGSSVVWNYLDAAGQCKGSVGIVKGGQVFSGKPTLELLCLASSQKEPNTSTRLYDEKYQHTKRNESSWVCTAEGCRPHRLGDVLLDAKEPAWERDLPVIKEMLGYVRQEVNESSKSHGCLFTTMPDHDAVENDWFGASPSPNIAKDLRCRKLHCHTFQGTVPSLSAATGTPYQSAVIVPVQGPSSSSQGGITTDGEPWAYFVILSASRTKQVSFHEKVYLKNFGSCLVTEVMRRRVEAADKAKGTFIK</sequence>
<evidence type="ECO:0000313" key="3">
    <source>
        <dbReference type="EMBL" id="KAF9995348.1"/>
    </source>
</evidence>
<name>A0A9P6MEB6_9FUNG</name>
<keyword evidence="4" id="KW-1185">Reference proteome</keyword>
<dbReference type="SUPFAM" id="SSF55781">
    <property type="entry name" value="GAF domain-like"/>
    <property type="match status" value="1"/>
</dbReference>
<keyword evidence="3" id="KW-0808">Transferase</keyword>
<feature type="non-terminal residue" evidence="3">
    <location>
        <position position="675"/>
    </location>
</feature>
<evidence type="ECO:0000313" key="4">
    <source>
        <dbReference type="Proteomes" id="UP000749646"/>
    </source>
</evidence>
<evidence type="ECO:0000259" key="2">
    <source>
        <dbReference type="Pfam" id="PF01590"/>
    </source>
</evidence>
<gene>
    <name evidence="3" type="primary">CNHHK5_2</name>
    <name evidence="3" type="ORF">BGZ65_008998</name>
</gene>
<dbReference type="Pfam" id="PF01590">
    <property type="entry name" value="GAF"/>
    <property type="match status" value="1"/>
</dbReference>
<dbReference type="GO" id="GO:0016301">
    <property type="term" value="F:kinase activity"/>
    <property type="evidence" value="ECO:0007669"/>
    <property type="project" value="UniProtKB-KW"/>
</dbReference>
<dbReference type="Gene3D" id="3.30.450.40">
    <property type="match status" value="1"/>
</dbReference>
<dbReference type="EMBL" id="JAAAHW010001371">
    <property type="protein sequence ID" value="KAF9995348.1"/>
    <property type="molecule type" value="Genomic_DNA"/>
</dbReference>
<feature type="non-terminal residue" evidence="3">
    <location>
        <position position="1"/>
    </location>
</feature>
<accession>A0A9P6MEB6</accession>
<feature type="compositionally biased region" description="Polar residues" evidence="1">
    <location>
        <begin position="14"/>
        <end position="26"/>
    </location>
</feature>
<evidence type="ECO:0000256" key="1">
    <source>
        <dbReference type="SAM" id="MobiDB-lite"/>
    </source>
</evidence>
<dbReference type="InterPro" id="IPR029016">
    <property type="entry name" value="GAF-like_dom_sf"/>
</dbReference>
<feature type="domain" description="GAF" evidence="2">
    <location>
        <begin position="203"/>
        <end position="330"/>
    </location>
</feature>
<dbReference type="PANTHER" id="PTHR43102">
    <property type="entry name" value="SLR1143 PROTEIN"/>
    <property type="match status" value="1"/>
</dbReference>
<organism evidence="3 4">
    <name type="scientific">Modicella reniformis</name>
    <dbReference type="NCBI Taxonomy" id="1440133"/>
    <lineage>
        <taxon>Eukaryota</taxon>
        <taxon>Fungi</taxon>
        <taxon>Fungi incertae sedis</taxon>
        <taxon>Mucoromycota</taxon>
        <taxon>Mortierellomycotina</taxon>
        <taxon>Mortierellomycetes</taxon>
        <taxon>Mortierellales</taxon>
        <taxon>Mortierellaceae</taxon>
        <taxon>Modicella</taxon>
    </lineage>
</organism>
<proteinExistence type="predicted"/>
<keyword evidence="3" id="KW-0418">Kinase</keyword>